<dbReference type="PANTHER" id="PTHR42951:SF14">
    <property type="entry name" value="METALLO-BETA-LACTAMASE SUPERFAMILY PROTEIN"/>
    <property type="match status" value="1"/>
</dbReference>
<evidence type="ECO:0000256" key="1">
    <source>
        <dbReference type="ARBA" id="ARBA00034293"/>
    </source>
</evidence>
<evidence type="ECO:0000256" key="2">
    <source>
        <dbReference type="ARBA" id="ARBA00034308"/>
    </source>
</evidence>
<dbReference type="SUPFAM" id="SSF56281">
    <property type="entry name" value="Metallo-hydrolase/oxidoreductase"/>
    <property type="match status" value="1"/>
</dbReference>
<accession>A0A3G4ZQ58</accession>
<feature type="domain" description="Metallo-beta-lactamase" evidence="3">
    <location>
        <begin position="60"/>
        <end position="245"/>
    </location>
</feature>
<comment type="similarity">
    <text evidence="2">Belongs to the anti-Pycsar protein Apyc1 family.</text>
</comment>
<dbReference type="EMBL" id="MK071982">
    <property type="protein sequence ID" value="AYV76111.1"/>
    <property type="molecule type" value="Genomic_DNA"/>
</dbReference>
<dbReference type="CDD" id="cd07739">
    <property type="entry name" value="metallo-hydrolase-like_MBL-fold"/>
    <property type="match status" value="1"/>
</dbReference>
<organism evidence="4">
    <name type="scientific">Terrestrivirus sp</name>
    <dbReference type="NCBI Taxonomy" id="2487775"/>
    <lineage>
        <taxon>Viruses</taxon>
        <taxon>Varidnaviria</taxon>
        <taxon>Bamfordvirae</taxon>
        <taxon>Nucleocytoviricota</taxon>
        <taxon>Megaviricetes</taxon>
        <taxon>Imitervirales</taxon>
        <taxon>Mimiviridae</taxon>
        <taxon>Klosneuvirinae</taxon>
    </lineage>
</organism>
<dbReference type="PANTHER" id="PTHR42951">
    <property type="entry name" value="METALLO-BETA-LACTAMASE DOMAIN-CONTAINING"/>
    <property type="match status" value="1"/>
</dbReference>
<dbReference type="InterPro" id="IPR036866">
    <property type="entry name" value="RibonucZ/Hydroxyglut_hydro"/>
</dbReference>
<keyword evidence="4" id="KW-0378">Hydrolase</keyword>
<evidence type="ECO:0000313" key="4">
    <source>
        <dbReference type="EMBL" id="AYV76111.1"/>
    </source>
</evidence>
<dbReference type="InterPro" id="IPR050855">
    <property type="entry name" value="NDM-1-like"/>
</dbReference>
<dbReference type="Gene3D" id="3.60.15.10">
    <property type="entry name" value="Ribonuclease Z/Hydroxyacylglutathione hydrolase-like"/>
    <property type="match status" value="1"/>
</dbReference>
<evidence type="ECO:0000259" key="3">
    <source>
        <dbReference type="SMART" id="SM00849"/>
    </source>
</evidence>
<dbReference type="Pfam" id="PF00753">
    <property type="entry name" value="Lactamase_B"/>
    <property type="match status" value="1"/>
</dbReference>
<sequence>MSNDYNKYKKYKTKYLNLKTQQGGSDSLLGYAVFTVPLKLQNITDPTQFAPGEHQRFWNPTSAILIYGKKDAVLVDTLMTIEDATNLTNWIEMSGKNLIAIYITHGHGDHFLGANIILKRFPHTQILATKGVIERMHQQTEAGSSLETLFPGQIPHTPPMPTELRDNEFYLEGHKLIAIETHHTDTDNTTVLYVPDIGLIVAGDVVYNNVNLHLADSPSKEQRNQWIAALDKIEKLNPQTVIASHKWSGNEDHPRNINETRQYIKDFSKLVDETTTAKELYDKMILFYPHRINRGTLWASAMSAKQIKIHHE</sequence>
<dbReference type="SMART" id="SM00849">
    <property type="entry name" value="Lactamase_B"/>
    <property type="match status" value="1"/>
</dbReference>
<reference evidence="4" key="1">
    <citation type="submission" date="2018-10" db="EMBL/GenBank/DDBJ databases">
        <title>Hidden diversity of soil giant viruses.</title>
        <authorList>
            <person name="Schulz F."/>
            <person name="Alteio L."/>
            <person name="Goudeau D."/>
            <person name="Ryan E.M."/>
            <person name="Malmstrom R.R."/>
            <person name="Blanchard J."/>
            <person name="Woyke T."/>
        </authorList>
    </citation>
    <scope>NUCLEOTIDE SEQUENCE</scope>
    <source>
        <strain evidence="4">TEV1</strain>
    </source>
</reference>
<proteinExistence type="inferred from homology"/>
<dbReference type="InterPro" id="IPR001279">
    <property type="entry name" value="Metallo-B-lactamas"/>
</dbReference>
<dbReference type="GO" id="GO:0016787">
    <property type="term" value="F:hydrolase activity"/>
    <property type="evidence" value="ECO:0007669"/>
    <property type="project" value="UniProtKB-KW"/>
</dbReference>
<gene>
    <name evidence="4" type="ORF">Terrestrivirus4_159</name>
</gene>
<comment type="function">
    <text evidence="1">Counteracts the host Pycsar antiviral defense system. Phosphodiesterase that enables metal-dependent hydrolysis of host cyclic nucleotide Pycsar defense signals such as cCMP and cUMP.</text>
</comment>
<name>A0A3G4ZQ58_9VIRU</name>
<protein>
    <submittedName>
        <fullName evidence="4">MBL fold metallo-hydrolase</fullName>
    </submittedName>
</protein>